<dbReference type="AlphaFoldDB" id="A0A6P8IS22"/>
<dbReference type="InParanoid" id="A0A6P8IS22"/>
<keyword evidence="4" id="KW-0187">Copper transport</keyword>
<organism evidence="5 6">
    <name type="scientific">Actinia tenebrosa</name>
    <name type="common">Australian red waratah sea anemone</name>
    <dbReference type="NCBI Taxonomy" id="6105"/>
    <lineage>
        <taxon>Eukaryota</taxon>
        <taxon>Metazoa</taxon>
        <taxon>Cnidaria</taxon>
        <taxon>Anthozoa</taxon>
        <taxon>Hexacorallia</taxon>
        <taxon>Actiniaria</taxon>
        <taxon>Actiniidae</taxon>
        <taxon>Actinia</taxon>
    </lineage>
</organism>
<keyword evidence="5" id="KW-1185">Reference proteome</keyword>
<comment type="subcellular location">
    <subcellularLocation>
        <location evidence="4">Membrane</location>
        <topology evidence="4">Multi-pass membrane protein</topology>
    </subcellularLocation>
</comment>
<evidence type="ECO:0000313" key="5">
    <source>
        <dbReference type="Proteomes" id="UP000515163"/>
    </source>
</evidence>
<proteinExistence type="inferred from homology"/>
<dbReference type="Proteomes" id="UP000515163">
    <property type="component" value="Unplaced"/>
</dbReference>
<evidence type="ECO:0000256" key="3">
    <source>
        <dbReference type="ARBA" id="ARBA00023136"/>
    </source>
</evidence>
<feature type="transmembrane region" description="Helical" evidence="4">
    <location>
        <begin position="20"/>
        <end position="44"/>
    </location>
</feature>
<keyword evidence="4" id="KW-0813">Transport</keyword>
<evidence type="ECO:0000256" key="4">
    <source>
        <dbReference type="RuleBase" id="RU367022"/>
    </source>
</evidence>
<keyword evidence="3 4" id="KW-0472">Membrane</keyword>
<dbReference type="GO" id="GO:0016020">
    <property type="term" value="C:membrane"/>
    <property type="evidence" value="ECO:0007669"/>
    <property type="project" value="UniProtKB-SubCell"/>
</dbReference>
<dbReference type="Pfam" id="PF04145">
    <property type="entry name" value="Ctr"/>
    <property type="match status" value="1"/>
</dbReference>
<keyword evidence="4" id="KW-0406">Ion transport</keyword>
<sequence length="156" mass="17796">MEMYFSTHFEGVYVLFKGWKITSVAGLVLSVVIVFVFAVIFEILKAYVSGCYSNPQSCEEEQPLIADSAIGDTLSHPPRFDLKNHLIKTFFLTLNIVYGYILMLVAMTFNVWLFLALVIGYGFGYWFSQPHFEPTPVQRRNKTSSYGAVRDNHVSM</sequence>
<dbReference type="PANTHER" id="PTHR12483">
    <property type="entry name" value="SOLUTE CARRIER FAMILY 31 COPPER TRANSPORTERS"/>
    <property type="match status" value="1"/>
</dbReference>
<name>A0A6P8IS22_ACTTE</name>
<dbReference type="OrthoDB" id="161814at2759"/>
<dbReference type="KEGG" id="aten:116304155"/>
<evidence type="ECO:0000313" key="6">
    <source>
        <dbReference type="RefSeq" id="XP_031569687.1"/>
    </source>
</evidence>
<keyword evidence="1 4" id="KW-0812">Transmembrane</keyword>
<dbReference type="GeneID" id="116304155"/>
<protein>
    <recommendedName>
        <fullName evidence="4">Copper transport protein</fullName>
    </recommendedName>
</protein>
<reference evidence="6" key="1">
    <citation type="submission" date="2025-08" db="UniProtKB">
        <authorList>
            <consortium name="RefSeq"/>
        </authorList>
    </citation>
    <scope>IDENTIFICATION</scope>
    <source>
        <tissue evidence="6">Tentacle</tissue>
    </source>
</reference>
<keyword evidence="4" id="KW-0186">Copper</keyword>
<dbReference type="InterPro" id="IPR007274">
    <property type="entry name" value="Cop_transporter"/>
</dbReference>
<keyword evidence="2 4" id="KW-1133">Transmembrane helix</keyword>
<dbReference type="RefSeq" id="XP_031569687.1">
    <property type="nucleotide sequence ID" value="XM_031713827.1"/>
</dbReference>
<gene>
    <name evidence="6" type="primary">LOC116304155</name>
</gene>
<comment type="similarity">
    <text evidence="4">Belongs to the copper transporter (Ctr) (TC 1.A.56) family. SLC31A subfamily.</text>
</comment>
<evidence type="ECO:0000256" key="2">
    <source>
        <dbReference type="ARBA" id="ARBA00022989"/>
    </source>
</evidence>
<dbReference type="PANTHER" id="PTHR12483:SF115">
    <property type="entry name" value="COPPER TRANSPORT PROTEIN"/>
    <property type="match status" value="1"/>
</dbReference>
<accession>A0A6P8IS22</accession>
<evidence type="ECO:0000256" key="1">
    <source>
        <dbReference type="ARBA" id="ARBA00022692"/>
    </source>
</evidence>
<dbReference type="GO" id="GO:0005375">
    <property type="term" value="F:copper ion transmembrane transporter activity"/>
    <property type="evidence" value="ECO:0007669"/>
    <property type="project" value="UniProtKB-UniRule"/>
</dbReference>